<feature type="domain" description="F-box" evidence="1">
    <location>
        <begin position="1"/>
        <end position="47"/>
    </location>
</feature>
<dbReference type="HOGENOM" id="CLU_007279_0_0_1"/>
<evidence type="ECO:0000313" key="2">
    <source>
        <dbReference type="EMBL" id="KIM38660.1"/>
    </source>
</evidence>
<dbReference type="Proteomes" id="UP000053424">
    <property type="component" value="Unassembled WGS sequence"/>
</dbReference>
<evidence type="ECO:0000313" key="3">
    <source>
        <dbReference type="Proteomes" id="UP000053424"/>
    </source>
</evidence>
<protein>
    <recommendedName>
        <fullName evidence="1">F-box domain-containing protein</fullName>
    </recommendedName>
</protein>
<dbReference type="InterPro" id="IPR001810">
    <property type="entry name" value="F-box_dom"/>
</dbReference>
<dbReference type="SMART" id="SM00256">
    <property type="entry name" value="FBOX"/>
    <property type="match status" value="1"/>
</dbReference>
<dbReference type="Pfam" id="PF12937">
    <property type="entry name" value="F-box-like"/>
    <property type="match status" value="1"/>
</dbReference>
<dbReference type="OrthoDB" id="2751409at2759"/>
<dbReference type="PROSITE" id="PS50181">
    <property type="entry name" value="FBOX"/>
    <property type="match status" value="1"/>
</dbReference>
<dbReference type="InterPro" id="IPR036047">
    <property type="entry name" value="F-box-like_dom_sf"/>
</dbReference>
<gene>
    <name evidence="2" type="ORF">M413DRAFT_75813</name>
</gene>
<dbReference type="CDD" id="cd09917">
    <property type="entry name" value="F-box_SF"/>
    <property type="match status" value="1"/>
</dbReference>
<reference evidence="3" key="2">
    <citation type="submission" date="2015-01" db="EMBL/GenBank/DDBJ databases">
        <title>Evolutionary Origins and Diversification of the Mycorrhizal Mutualists.</title>
        <authorList>
            <consortium name="DOE Joint Genome Institute"/>
            <consortium name="Mycorrhizal Genomics Consortium"/>
            <person name="Kohler A."/>
            <person name="Kuo A."/>
            <person name="Nagy L.G."/>
            <person name="Floudas D."/>
            <person name="Copeland A."/>
            <person name="Barry K.W."/>
            <person name="Cichocki N."/>
            <person name="Veneault-Fourrey C."/>
            <person name="LaButti K."/>
            <person name="Lindquist E.A."/>
            <person name="Lipzen A."/>
            <person name="Lundell T."/>
            <person name="Morin E."/>
            <person name="Murat C."/>
            <person name="Riley R."/>
            <person name="Ohm R."/>
            <person name="Sun H."/>
            <person name="Tunlid A."/>
            <person name="Henrissat B."/>
            <person name="Grigoriev I.V."/>
            <person name="Hibbett D.S."/>
            <person name="Martin F."/>
        </authorList>
    </citation>
    <scope>NUCLEOTIDE SEQUENCE [LARGE SCALE GENOMIC DNA]</scope>
    <source>
        <strain evidence="3">h7</strain>
    </source>
</reference>
<dbReference type="SUPFAM" id="SSF81383">
    <property type="entry name" value="F-box domain"/>
    <property type="match status" value="1"/>
</dbReference>
<sequence>MFLELPLEVTLLILLELQPQDLLVCRLVSKHFDNIVRDSLELQYATALVAAKAKNNVYCNLPIAQKFQALHAAQKAWAFLRPRFSKSIPIPYRNLGASLHTGGVYFVVNSTRMHVHYFYLPKKENEDVVWKEVVSEKVIIAVGPCVDEHDLLVLITAKFCGLKRYEIDLGFVELCTGNAHPDARESCIHVMTAEWADPTVGIEIIADSLVLILCFERIPEDQIFIYHWKTGVLTMKFQVPKGSYQDIVFLTEHLMLLPNKLNKSLDVFRIPIAPTTVSPSPILNLCLPVLREGDELDEISCRSEPSLRNSGRLRKLGRHGGTGPASRAFVATAEDAICLVSLRISVSIDTYDGEPSDFEPMRSLTFIVHRNALRALVDEYAGNNSEEEGGVIIVPWATWGPPITRWFNLAGYSGGWITVTAGQRYVVMPQDWSLSGVGVPMYVLDFNGENVNRYYANAEGGNALILSKNEKSGEVCCSSCKVQPTGIFAEPVCGALPYVGCTSKARYTFDGVLLDEERVIGLKASN</sequence>
<proteinExistence type="predicted"/>
<name>A0A0C3BPW4_HEBCY</name>
<evidence type="ECO:0000259" key="1">
    <source>
        <dbReference type="PROSITE" id="PS50181"/>
    </source>
</evidence>
<dbReference type="AlphaFoldDB" id="A0A0C3BPW4"/>
<reference evidence="2 3" key="1">
    <citation type="submission" date="2014-04" db="EMBL/GenBank/DDBJ databases">
        <authorList>
            <consortium name="DOE Joint Genome Institute"/>
            <person name="Kuo A."/>
            <person name="Gay G."/>
            <person name="Dore J."/>
            <person name="Kohler A."/>
            <person name="Nagy L.G."/>
            <person name="Floudas D."/>
            <person name="Copeland A."/>
            <person name="Barry K.W."/>
            <person name="Cichocki N."/>
            <person name="Veneault-Fourrey C."/>
            <person name="LaButti K."/>
            <person name="Lindquist E.A."/>
            <person name="Lipzen A."/>
            <person name="Lundell T."/>
            <person name="Morin E."/>
            <person name="Murat C."/>
            <person name="Sun H."/>
            <person name="Tunlid A."/>
            <person name="Henrissat B."/>
            <person name="Grigoriev I.V."/>
            <person name="Hibbett D.S."/>
            <person name="Martin F."/>
            <person name="Nordberg H.P."/>
            <person name="Cantor M.N."/>
            <person name="Hua S.X."/>
        </authorList>
    </citation>
    <scope>NUCLEOTIDE SEQUENCE [LARGE SCALE GENOMIC DNA]</scope>
    <source>
        <strain evidence="3">h7</strain>
    </source>
</reference>
<keyword evidence="3" id="KW-1185">Reference proteome</keyword>
<accession>A0A0C3BPW4</accession>
<organism evidence="2 3">
    <name type="scientific">Hebeloma cylindrosporum</name>
    <dbReference type="NCBI Taxonomy" id="76867"/>
    <lineage>
        <taxon>Eukaryota</taxon>
        <taxon>Fungi</taxon>
        <taxon>Dikarya</taxon>
        <taxon>Basidiomycota</taxon>
        <taxon>Agaricomycotina</taxon>
        <taxon>Agaricomycetes</taxon>
        <taxon>Agaricomycetidae</taxon>
        <taxon>Agaricales</taxon>
        <taxon>Agaricineae</taxon>
        <taxon>Hymenogastraceae</taxon>
        <taxon>Hebeloma</taxon>
    </lineage>
</organism>
<dbReference type="EMBL" id="KN831789">
    <property type="protein sequence ID" value="KIM38660.1"/>
    <property type="molecule type" value="Genomic_DNA"/>
</dbReference>